<dbReference type="AlphaFoldDB" id="A0A175R8S3"/>
<dbReference type="PRINTS" id="PR00069">
    <property type="entry name" value="ALDKETRDTASE"/>
</dbReference>
<evidence type="ECO:0000259" key="4">
    <source>
        <dbReference type="Pfam" id="PF00248"/>
    </source>
</evidence>
<comment type="caution">
    <text evidence="5">The sequence shown here is derived from an EMBL/GenBank/DDBJ whole genome shotgun (WGS) entry which is preliminary data.</text>
</comment>
<dbReference type="PANTHER" id="PTHR43638:SF3">
    <property type="entry name" value="ALDEHYDE REDUCTASE"/>
    <property type="match status" value="1"/>
</dbReference>
<dbReference type="CDD" id="cd19138">
    <property type="entry name" value="AKR_YeaE"/>
    <property type="match status" value="1"/>
</dbReference>
<dbReference type="EMBL" id="LDPZ01000020">
    <property type="protein sequence ID" value="KTQ95751.1"/>
    <property type="molecule type" value="Genomic_DNA"/>
</dbReference>
<dbReference type="InterPro" id="IPR036812">
    <property type="entry name" value="NAD(P)_OxRdtase_dom_sf"/>
</dbReference>
<evidence type="ECO:0000256" key="2">
    <source>
        <dbReference type="PIRSR" id="PIRSR000097-2"/>
    </source>
</evidence>
<dbReference type="Pfam" id="PF00248">
    <property type="entry name" value="Aldo_ket_red"/>
    <property type="match status" value="1"/>
</dbReference>
<feature type="active site" description="Proton donor" evidence="1">
    <location>
        <position position="53"/>
    </location>
</feature>
<feature type="binding site" evidence="2">
    <location>
        <position position="111"/>
    </location>
    <ligand>
        <name>substrate</name>
    </ligand>
</feature>
<dbReference type="Gene3D" id="3.20.20.100">
    <property type="entry name" value="NADP-dependent oxidoreductase domain"/>
    <property type="match status" value="1"/>
</dbReference>
<dbReference type="RefSeq" id="WP_058634884.1">
    <property type="nucleotide sequence ID" value="NZ_LDPZ01000020.1"/>
</dbReference>
<dbReference type="PATRIC" id="fig|401562.3.peg.1487"/>
<reference evidence="5 6" key="1">
    <citation type="journal article" date="2016" name="Front. Microbiol.">
        <title>Genomic Resource of Rice Seed Associated Bacteria.</title>
        <authorList>
            <person name="Midha S."/>
            <person name="Bansal K."/>
            <person name="Sharma S."/>
            <person name="Kumar N."/>
            <person name="Patil P.P."/>
            <person name="Chaudhry V."/>
            <person name="Patil P.B."/>
        </authorList>
    </citation>
    <scope>NUCLEOTIDE SEQUENCE [LARGE SCALE GENOMIC DNA]</scope>
    <source>
        <strain evidence="5 6">NS226</strain>
    </source>
</reference>
<dbReference type="PANTHER" id="PTHR43638">
    <property type="entry name" value="OXIDOREDUCTASE, ALDO/KETO REDUCTASE FAMILY PROTEIN"/>
    <property type="match status" value="1"/>
</dbReference>
<protein>
    <submittedName>
        <fullName evidence="5">Oxidoreductase</fullName>
    </submittedName>
</protein>
<proteinExistence type="predicted"/>
<evidence type="ECO:0000313" key="5">
    <source>
        <dbReference type="EMBL" id="KTQ95751.1"/>
    </source>
</evidence>
<evidence type="ECO:0000256" key="3">
    <source>
        <dbReference type="PIRSR" id="PIRSR000097-3"/>
    </source>
</evidence>
<dbReference type="InterPro" id="IPR020471">
    <property type="entry name" value="AKR"/>
</dbReference>
<accession>A0A175R8S3</accession>
<evidence type="ECO:0000256" key="1">
    <source>
        <dbReference type="PIRSR" id="PIRSR000097-1"/>
    </source>
</evidence>
<dbReference type="STRING" id="401562.NS365_02310"/>
<dbReference type="OrthoDB" id="9772407at2"/>
<dbReference type="InterPro" id="IPR023210">
    <property type="entry name" value="NADP_OxRdtase_dom"/>
</dbReference>
<name>A0A175R8S3_9HYPH</name>
<dbReference type="Proteomes" id="UP000078272">
    <property type="component" value="Unassembled WGS sequence"/>
</dbReference>
<sequence>MRVVELADGTSVPALGQGTWMMGETSARLNEELAALRLGLDLGMSLIDTAEIYGDGASEELVGEAIAGRRDEVFLVSKVAPSHASRRGTIAACEASLERLGTDRLDLYLLHWRGRFPLGDTVAAMEDLIDAGKILRWGVSNFDVSDMDELMEVEGGDRCAVNQILLNLDHRGTEFDLLPWLEERIVATMAYSPIGQGGSLLRRPELLEVADRHDKTPAQIALAFTLRRPGTIAIPKASSLEHVRENAEAIDIRLDAEDWALLDEAFPPPERKMPLAII</sequence>
<dbReference type="SUPFAM" id="SSF51430">
    <property type="entry name" value="NAD(P)-linked oxidoreductase"/>
    <property type="match status" value="1"/>
</dbReference>
<dbReference type="PIRSF" id="PIRSF000097">
    <property type="entry name" value="AKR"/>
    <property type="match status" value="1"/>
</dbReference>
<dbReference type="GO" id="GO:0016491">
    <property type="term" value="F:oxidoreductase activity"/>
    <property type="evidence" value="ECO:0007669"/>
    <property type="project" value="InterPro"/>
</dbReference>
<gene>
    <name evidence="5" type="ORF">NS226_10065</name>
</gene>
<evidence type="ECO:0000313" key="6">
    <source>
        <dbReference type="Proteomes" id="UP000078272"/>
    </source>
</evidence>
<organism evidence="5 6">
    <name type="scientific">Aureimonas ureilytica</name>
    <dbReference type="NCBI Taxonomy" id="401562"/>
    <lineage>
        <taxon>Bacteria</taxon>
        <taxon>Pseudomonadati</taxon>
        <taxon>Pseudomonadota</taxon>
        <taxon>Alphaproteobacteria</taxon>
        <taxon>Hyphomicrobiales</taxon>
        <taxon>Aurantimonadaceae</taxon>
        <taxon>Aureimonas</taxon>
    </lineage>
</organism>
<feature type="domain" description="NADP-dependent oxidoreductase" evidence="4">
    <location>
        <begin position="15"/>
        <end position="265"/>
    </location>
</feature>
<feature type="site" description="Lowers pKa of active site Tyr" evidence="3">
    <location>
        <position position="78"/>
    </location>
</feature>